<proteinExistence type="predicted"/>
<reference evidence="2 3" key="1">
    <citation type="submission" date="2019-03" db="EMBL/GenBank/DDBJ databases">
        <title>First draft genome of Liparis tanakae, snailfish: a comprehensive survey of snailfish specific genes.</title>
        <authorList>
            <person name="Kim W."/>
            <person name="Song I."/>
            <person name="Jeong J.-H."/>
            <person name="Kim D."/>
            <person name="Kim S."/>
            <person name="Ryu S."/>
            <person name="Song J.Y."/>
            <person name="Lee S.K."/>
        </authorList>
    </citation>
    <scope>NUCLEOTIDE SEQUENCE [LARGE SCALE GENOMIC DNA]</scope>
    <source>
        <tissue evidence="2">Muscle</tissue>
    </source>
</reference>
<dbReference type="EMBL" id="SRLO01000521">
    <property type="protein sequence ID" value="TNN53257.1"/>
    <property type="molecule type" value="Genomic_DNA"/>
</dbReference>
<name>A0A4Z2GIC8_9TELE</name>
<feature type="region of interest" description="Disordered" evidence="1">
    <location>
        <begin position="40"/>
        <end position="77"/>
    </location>
</feature>
<evidence type="ECO:0000256" key="1">
    <source>
        <dbReference type="SAM" id="MobiDB-lite"/>
    </source>
</evidence>
<accession>A0A4Z2GIC8</accession>
<keyword evidence="3" id="KW-1185">Reference proteome</keyword>
<gene>
    <name evidence="2" type="ORF">EYF80_036548</name>
</gene>
<dbReference type="Proteomes" id="UP000314294">
    <property type="component" value="Unassembled WGS sequence"/>
</dbReference>
<protein>
    <submittedName>
        <fullName evidence="2">Uncharacterized protein</fullName>
    </submittedName>
</protein>
<evidence type="ECO:0000313" key="3">
    <source>
        <dbReference type="Proteomes" id="UP000314294"/>
    </source>
</evidence>
<organism evidence="2 3">
    <name type="scientific">Liparis tanakae</name>
    <name type="common">Tanaka's snailfish</name>
    <dbReference type="NCBI Taxonomy" id="230148"/>
    <lineage>
        <taxon>Eukaryota</taxon>
        <taxon>Metazoa</taxon>
        <taxon>Chordata</taxon>
        <taxon>Craniata</taxon>
        <taxon>Vertebrata</taxon>
        <taxon>Euteleostomi</taxon>
        <taxon>Actinopterygii</taxon>
        <taxon>Neopterygii</taxon>
        <taxon>Teleostei</taxon>
        <taxon>Neoteleostei</taxon>
        <taxon>Acanthomorphata</taxon>
        <taxon>Eupercaria</taxon>
        <taxon>Perciformes</taxon>
        <taxon>Cottioidei</taxon>
        <taxon>Cottales</taxon>
        <taxon>Liparidae</taxon>
        <taxon>Liparis</taxon>
    </lineage>
</organism>
<comment type="caution">
    <text evidence="2">The sequence shown here is derived from an EMBL/GenBank/DDBJ whole genome shotgun (WGS) entry which is preliminary data.</text>
</comment>
<evidence type="ECO:0000313" key="2">
    <source>
        <dbReference type="EMBL" id="TNN53257.1"/>
    </source>
</evidence>
<dbReference type="AlphaFoldDB" id="A0A4Z2GIC8"/>
<sequence length="77" mass="8677">MQQLILHCFSASPPALLSAYSRGYCSLLFGQMHKQSPTALQWTKSRNREHSVSTSAGSQQRRYDPTLPNTHALYRPA</sequence>